<dbReference type="InterPro" id="IPR033932">
    <property type="entry name" value="YtcJ-like"/>
</dbReference>
<dbReference type="Gene3D" id="3.20.20.140">
    <property type="entry name" value="Metal-dependent hydrolases"/>
    <property type="match status" value="1"/>
</dbReference>
<accession>A0ABU6KD58</accession>
<dbReference type="EMBL" id="JARZFX010000002">
    <property type="protein sequence ID" value="MEC5423268.1"/>
    <property type="molecule type" value="Genomic_DNA"/>
</dbReference>
<dbReference type="Pfam" id="PF07969">
    <property type="entry name" value="Amidohydro_3"/>
    <property type="match status" value="1"/>
</dbReference>
<dbReference type="Gene3D" id="3.10.310.70">
    <property type="match status" value="1"/>
</dbReference>
<dbReference type="CDD" id="cd01300">
    <property type="entry name" value="YtcJ_like"/>
    <property type="match status" value="1"/>
</dbReference>
<dbReference type="EC" id="3.5.-.-" evidence="2"/>
<feature type="domain" description="Amidohydrolase 3" evidence="1">
    <location>
        <begin position="49"/>
        <end position="524"/>
    </location>
</feature>
<evidence type="ECO:0000313" key="3">
    <source>
        <dbReference type="Proteomes" id="UP001335737"/>
    </source>
</evidence>
<evidence type="ECO:0000313" key="2">
    <source>
        <dbReference type="EMBL" id="MEC5423268.1"/>
    </source>
</evidence>
<dbReference type="InterPro" id="IPR032466">
    <property type="entry name" value="Metal_Hydrolase"/>
</dbReference>
<dbReference type="PANTHER" id="PTHR22642">
    <property type="entry name" value="IMIDAZOLONEPROPIONASE"/>
    <property type="match status" value="1"/>
</dbReference>
<dbReference type="PANTHER" id="PTHR22642:SF2">
    <property type="entry name" value="PROTEIN LONG AFTER FAR-RED 3"/>
    <property type="match status" value="1"/>
</dbReference>
<organism evidence="2 3">
    <name type="scientific">Virgibacillus tibetensis</name>
    <dbReference type="NCBI Taxonomy" id="3042313"/>
    <lineage>
        <taxon>Bacteria</taxon>
        <taxon>Bacillati</taxon>
        <taxon>Bacillota</taxon>
        <taxon>Bacilli</taxon>
        <taxon>Bacillales</taxon>
        <taxon>Bacillaceae</taxon>
        <taxon>Virgibacillus</taxon>
    </lineage>
</organism>
<comment type="caution">
    <text evidence="2">The sequence shown here is derived from an EMBL/GenBank/DDBJ whole genome shotgun (WGS) entry which is preliminary data.</text>
</comment>
<protein>
    <submittedName>
        <fullName evidence="2">Amidohydrolase</fullName>
        <ecNumber evidence="2">3.5.-.-</ecNumber>
    </submittedName>
</protein>
<gene>
    <name evidence="2" type="ORF">QGM71_07110</name>
</gene>
<dbReference type="Gene3D" id="2.30.40.10">
    <property type="entry name" value="Urease, subunit C, domain 1"/>
    <property type="match status" value="1"/>
</dbReference>
<dbReference type="SUPFAM" id="SSF51338">
    <property type="entry name" value="Composite domain of metallo-dependent hydrolases"/>
    <property type="match status" value="1"/>
</dbReference>
<proteinExistence type="predicted"/>
<keyword evidence="3" id="KW-1185">Reference proteome</keyword>
<keyword evidence="2" id="KW-0378">Hydrolase</keyword>
<dbReference type="InterPro" id="IPR013108">
    <property type="entry name" value="Amidohydro_3"/>
</dbReference>
<dbReference type="RefSeq" id="WP_327606824.1">
    <property type="nucleotide sequence ID" value="NZ_JARZFX010000002.1"/>
</dbReference>
<dbReference type="SUPFAM" id="SSF51556">
    <property type="entry name" value="Metallo-dependent hydrolases"/>
    <property type="match status" value="1"/>
</dbReference>
<dbReference type="Proteomes" id="UP001335737">
    <property type="component" value="Unassembled WGS sequence"/>
</dbReference>
<dbReference type="GO" id="GO:0016787">
    <property type="term" value="F:hydrolase activity"/>
    <property type="evidence" value="ECO:0007669"/>
    <property type="project" value="UniProtKB-KW"/>
</dbReference>
<evidence type="ECO:0000259" key="1">
    <source>
        <dbReference type="Pfam" id="PF07969"/>
    </source>
</evidence>
<name>A0ABU6KD58_9BACI</name>
<reference evidence="2 3" key="1">
    <citation type="journal article" date="2024" name="Int. J. Syst. Evol. Microbiol.">
        <title>Virgibacillus tibetensis sp. nov., isolated from salt lake on the Tibetan Plateau of China.</title>
        <authorList>
            <person name="Phurbu D."/>
            <person name="Liu Z.-X."/>
            <person name="Wang R."/>
            <person name="Zheng Y.-Y."/>
            <person name="Liu H.-C."/>
            <person name="Zhou Y.-G."/>
            <person name="Yu Y.-J."/>
            <person name="Li A.-H."/>
        </authorList>
    </citation>
    <scope>NUCLEOTIDE SEQUENCE [LARGE SCALE GENOMIC DNA]</scope>
    <source>
        <strain evidence="2 3">C22-A2</strain>
    </source>
</reference>
<sequence>MGADLVLENGHIVTLDDEMREHQAIAMKNGRILELDTSKIPSLISDETKVIDLDGKTVLPGFIDAHQHMIQFGYKLLCVDCNLESISDVVSAIENKAKSAEPDEWIIGLGFNEANFKENRMLHREDFTHIENPVMITRYCYHAAVVNQKALIVSEINESTVNPEGGEIVKDNFNRLTGELREKALDIVKASIPPLTDREIEEAIFSANNFYLTQGITAVHEAGMGHLTGELKEFRLFQKLSLNGSLDIRVYGMVLDQFFNEVADAKLVTGFGNQKLRLGSIKFFSDGTISGQTASISENYSGSDSNRGMMMMPNSELKERIIAAHKEGFQVAVHAIGDKAIELVLIAYEEALELYPRKDHRHRIEHCGIVTPEIIKRMKKLHVIPVPQPAFIYLNGDVYMDVLPDKLKNLLYPAKTFIEEGLKPAGSSDCPVITSSVLLGISSAMSRATRNGNIVSSSEQVTLVEAIEMYTKNAAYAAFEENEVGTIEIGKRGDLTILPPNFMTFSAEEVRETNVEMTVIEGDIKFTR</sequence>
<dbReference type="InterPro" id="IPR011059">
    <property type="entry name" value="Metal-dep_hydrolase_composite"/>
</dbReference>